<dbReference type="GO" id="GO:0003677">
    <property type="term" value="F:DNA binding"/>
    <property type="evidence" value="ECO:0007669"/>
    <property type="project" value="UniProtKB-KW"/>
</dbReference>
<name>A0AAW7PRH3_9BACT</name>
<keyword evidence="2" id="KW-0233">DNA recombination</keyword>
<sequence length="470" mass="55414">MLKNFVTNLNIYTPTTKSNNNLPISNENGEVIYYKEIENNNDESNIYYEFPFVVKTDGTLWYEANMYLLWKIDNNPTIDPQTLKNHSFSLQDYINFCERENIDWSVAKKITSRPNWKYRKYLDERLLNGEISPNTLKKIISPNTSFYNYMIEVRGYSFDVKLFNLIKSTIYNKDKYGKSFLKDINCYDINQVNISVNHYDESIIDYGKKLKPLTYKEQSILFNTLSILNNYEMKLIFLFSVLTGARIETVLTLRLKHFVNSLPINYSENEILKWQNSQEKFDLISKYFLPVGPGTGVDTKKDKKYDLVLSKRLKELIITYIISKTAFNRRSKAKPQSSELEQYVFLSNRSNPYFMSSTDTHRKENKNKPKGGAINTFICDTLKPKLKELNKSFPFHFHNLRATFAMNYLIINQPLVDKGIMTQLQLTLNLQKLMGHEKITSTMRYIEYYNLTKDINQAQDFHEEKLLSWL</sequence>
<dbReference type="SUPFAM" id="SSF56349">
    <property type="entry name" value="DNA breaking-rejoining enzymes"/>
    <property type="match status" value="1"/>
</dbReference>
<dbReference type="Proteomes" id="UP001171529">
    <property type="component" value="Unassembled WGS sequence"/>
</dbReference>
<dbReference type="InterPro" id="IPR011010">
    <property type="entry name" value="DNA_brk_join_enz"/>
</dbReference>
<evidence type="ECO:0000256" key="2">
    <source>
        <dbReference type="ARBA" id="ARBA00023172"/>
    </source>
</evidence>
<accession>A0AAW7PRH3</accession>
<dbReference type="CDD" id="cd00397">
    <property type="entry name" value="DNA_BRE_C"/>
    <property type="match status" value="1"/>
</dbReference>
<dbReference type="InterPro" id="IPR013762">
    <property type="entry name" value="Integrase-like_cat_sf"/>
</dbReference>
<dbReference type="AlphaFoldDB" id="A0AAW7PRH3"/>
<dbReference type="GO" id="GO:0006310">
    <property type="term" value="P:DNA recombination"/>
    <property type="evidence" value="ECO:0007669"/>
    <property type="project" value="UniProtKB-KW"/>
</dbReference>
<gene>
    <name evidence="3" type="ORF">O8C91_07190</name>
</gene>
<protein>
    <submittedName>
        <fullName evidence="3">Site-specific integrase</fullName>
    </submittedName>
</protein>
<dbReference type="InterPro" id="IPR010998">
    <property type="entry name" value="Integrase_recombinase_N"/>
</dbReference>
<evidence type="ECO:0000313" key="4">
    <source>
        <dbReference type="Proteomes" id="UP001171529"/>
    </source>
</evidence>
<proteinExistence type="predicted"/>
<organism evidence="3 4">
    <name type="scientific">Aliarcobacter butzleri</name>
    <dbReference type="NCBI Taxonomy" id="28197"/>
    <lineage>
        <taxon>Bacteria</taxon>
        <taxon>Pseudomonadati</taxon>
        <taxon>Campylobacterota</taxon>
        <taxon>Epsilonproteobacteria</taxon>
        <taxon>Campylobacterales</taxon>
        <taxon>Arcobacteraceae</taxon>
        <taxon>Aliarcobacter</taxon>
    </lineage>
</organism>
<evidence type="ECO:0000256" key="1">
    <source>
        <dbReference type="ARBA" id="ARBA00023125"/>
    </source>
</evidence>
<comment type="caution">
    <text evidence="3">The sequence shown here is derived from an EMBL/GenBank/DDBJ whole genome shotgun (WGS) entry which is preliminary data.</text>
</comment>
<reference evidence="3" key="1">
    <citation type="submission" date="2022-12" db="EMBL/GenBank/DDBJ databases">
        <authorList>
            <person name="Uljanovas D."/>
        </authorList>
    </citation>
    <scope>NUCLEOTIDE SEQUENCE</scope>
    <source>
        <strain evidence="3">RCM39</strain>
    </source>
</reference>
<reference evidence="3" key="2">
    <citation type="journal article" date="2023" name="Microorganisms">
        <title>Genomic Characterization of Arcobacter butzleri Strains Isolated from Various Sources in Lithuania.</title>
        <authorList>
            <person name="Uljanovas D."/>
            <person name="Golz G."/>
            <person name="Fleischmann S."/>
            <person name="Kudirkiene E."/>
            <person name="Kasetiene N."/>
            <person name="Grineviciene A."/>
            <person name="Tamuleviciene E."/>
            <person name="Aksomaitiene J."/>
            <person name="Alter T."/>
            <person name="Malakauskas M."/>
        </authorList>
    </citation>
    <scope>NUCLEOTIDE SEQUENCE</scope>
    <source>
        <strain evidence="3">RCM39</strain>
    </source>
</reference>
<keyword evidence="1" id="KW-0238">DNA-binding</keyword>
<dbReference type="Gene3D" id="1.10.150.130">
    <property type="match status" value="1"/>
</dbReference>
<dbReference type="Gene3D" id="1.10.443.10">
    <property type="entry name" value="Intergrase catalytic core"/>
    <property type="match status" value="1"/>
</dbReference>
<dbReference type="RefSeq" id="WP_301344585.1">
    <property type="nucleotide sequence ID" value="NZ_JAPZDB010000002.1"/>
</dbReference>
<dbReference type="EMBL" id="JAPZDC010000004">
    <property type="protein sequence ID" value="MDN5063979.1"/>
    <property type="molecule type" value="Genomic_DNA"/>
</dbReference>
<dbReference type="GO" id="GO:0015074">
    <property type="term" value="P:DNA integration"/>
    <property type="evidence" value="ECO:0007669"/>
    <property type="project" value="InterPro"/>
</dbReference>
<evidence type="ECO:0000313" key="3">
    <source>
        <dbReference type="EMBL" id="MDN5063979.1"/>
    </source>
</evidence>